<comment type="caution">
    <text evidence="3">The sequence shown here is derived from an EMBL/GenBank/DDBJ whole genome shotgun (WGS) entry which is preliminary data.</text>
</comment>
<dbReference type="AlphaFoldDB" id="A0A5C6Q4D5"/>
<dbReference type="PANTHER" id="PTHR38032">
    <property type="entry name" value="POLYMERASE-RELATED"/>
    <property type="match status" value="1"/>
</dbReference>
<protein>
    <submittedName>
        <fullName evidence="3">DUF342 domain-containing protein</fullName>
    </submittedName>
</protein>
<dbReference type="RefSeq" id="WP_146800728.1">
    <property type="nucleotide sequence ID" value="NZ_VOLP01000031.1"/>
</dbReference>
<reference evidence="3 5" key="1">
    <citation type="submission" date="2019-07" db="EMBL/GenBank/DDBJ databases">
        <title>Genomes of sea-ice associated Colwellia species.</title>
        <authorList>
            <person name="Bowman J.P."/>
        </authorList>
    </citation>
    <scope>NUCLEOTIDE SEQUENCE [LARGE SCALE GENOMIC DNA]</scope>
    <source>
        <strain evidence="2 4">ACAM 607</strain>
        <strain evidence="3 5">IC036</strain>
    </source>
</reference>
<evidence type="ECO:0000313" key="2">
    <source>
        <dbReference type="EMBL" id="TWX54885.1"/>
    </source>
</evidence>
<dbReference type="OrthoDB" id="5807941at2"/>
<evidence type="ECO:0000313" key="3">
    <source>
        <dbReference type="EMBL" id="TWX63743.1"/>
    </source>
</evidence>
<dbReference type="InterPro" id="IPR046865">
    <property type="entry name" value="FapA_b_solenoid"/>
</dbReference>
<keyword evidence="4" id="KW-1185">Reference proteome</keyword>
<dbReference type="PANTHER" id="PTHR38032:SF1">
    <property type="entry name" value="RNA-BINDING PROTEIN KHPB N-TERMINAL DOMAIN-CONTAINING PROTEIN"/>
    <property type="match status" value="1"/>
</dbReference>
<name>A0A5C6Q4D5_9GAMM</name>
<proteinExistence type="predicted"/>
<gene>
    <name evidence="2" type="ORF">ESZ26_17105</name>
    <name evidence="3" type="ORF">ESZ27_15900</name>
</gene>
<accession>A0A5C6Q4D5</accession>
<sequence length="561" mass="61302">MTQASLVTNKKDNIDLVLQPVKDDSQITEASIHELIENSEFKSLYVDNGNIKNAIAELNSVLKPLQANKAGREICYQVLERRDATISITIDKDEMSAIAEISTALGGKHLTAKAILNSAQEAGVSKGFTKEQLLKLAHQAAKEPPGSIITGEIAHGKIAINGKNSKIKWLVQSAQDRILRPKDREDGSVDMRDLGDIICVKVGDPLAKKIMLTEGVKGFTVTGLPLEPLSGEDITLKAGEGTTISPKNDKILISTLIGLPRIIDNGMEVDPVYRIKNVDISTGHIKFEGSVIIDGDICEGMKVTATGDITIGGFVESATLEAGGDITIGSGLIGKKQDVEGQSLDNIKMSVCIRAKGDVFAKYSQYAEISCHSLRIENQMMHSIIDVEETLWLGSEEKANGKLIAGYVKAGKSVHAGIVGATAGSTTIISFSKKVDQMKEQLEDIEFKLKVDSDKSTELQLAVNKLKKLPTDKVNPEMLSKLVATYKFHTHRVGEILNEKEALEEQIQAYMASVYIEATEKIYHSVQMIVGDFQDKSRREYGPTKVNYKERKIHFNPIVNT</sequence>
<dbReference type="EMBL" id="VOLQ01000039">
    <property type="protein sequence ID" value="TWX63743.1"/>
    <property type="molecule type" value="Genomic_DNA"/>
</dbReference>
<evidence type="ECO:0000259" key="1">
    <source>
        <dbReference type="Pfam" id="PF20250"/>
    </source>
</evidence>
<dbReference type="Pfam" id="PF03961">
    <property type="entry name" value="FapA"/>
    <property type="match status" value="1"/>
</dbReference>
<feature type="domain" description="Flagellar Assembly Protein A N-terminal region" evidence="1">
    <location>
        <begin position="86"/>
        <end position="264"/>
    </location>
</feature>
<dbReference type="Proteomes" id="UP000321917">
    <property type="component" value="Unassembled WGS sequence"/>
</dbReference>
<evidence type="ECO:0000313" key="4">
    <source>
        <dbReference type="Proteomes" id="UP000321525"/>
    </source>
</evidence>
<organism evidence="3 5">
    <name type="scientific">Colwellia hornerae</name>
    <dbReference type="NCBI Taxonomy" id="89402"/>
    <lineage>
        <taxon>Bacteria</taxon>
        <taxon>Pseudomonadati</taxon>
        <taxon>Pseudomonadota</taxon>
        <taxon>Gammaproteobacteria</taxon>
        <taxon>Alteromonadales</taxon>
        <taxon>Colwelliaceae</taxon>
        <taxon>Colwellia</taxon>
    </lineage>
</organism>
<dbReference type="Proteomes" id="UP000321525">
    <property type="component" value="Unassembled WGS sequence"/>
</dbReference>
<dbReference type="InterPro" id="IPR005646">
    <property type="entry name" value="FapA"/>
</dbReference>
<evidence type="ECO:0000313" key="5">
    <source>
        <dbReference type="Proteomes" id="UP000321917"/>
    </source>
</evidence>
<dbReference type="InterPro" id="IPR046866">
    <property type="entry name" value="FapA_N"/>
</dbReference>
<dbReference type="Pfam" id="PF20250">
    <property type="entry name" value="FapA_N"/>
    <property type="match status" value="1"/>
</dbReference>
<dbReference type="EMBL" id="VOLR01000032">
    <property type="protein sequence ID" value="TWX54885.1"/>
    <property type="molecule type" value="Genomic_DNA"/>
</dbReference>